<dbReference type="RefSeq" id="WP_161316369.1">
    <property type="nucleotide sequence ID" value="NZ_WTUW01000009.1"/>
</dbReference>
<dbReference type="CDD" id="cd00268">
    <property type="entry name" value="DEADc"/>
    <property type="match status" value="1"/>
</dbReference>
<dbReference type="InterPro" id="IPR044742">
    <property type="entry name" value="DEAD/DEAH_RhlB"/>
</dbReference>
<dbReference type="InterPro" id="IPR014014">
    <property type="entry name" value="RNA_helicase_DEAD_Q_motif"/>
</dbReference>
<dbReference type="GO" id="GO:0016787">
    <property type="term" value="F:hydrolase activity"/>
    <property type="evidence" value="ECO:0007669"/>
    <property type="project" value="UniProtKB-KW"/>
</dbReference>
<dbReference type="GO" id="GO:0005829">
    <property type="term" value="C:cytosol"/>
    <property type="evidence" value="ECO:0007669"/>
    <property type="project" value="TreeGrafter"/>
</dbReference>
<feature type="region of interest" description="Disordered" evidence="8">
    <location>
        <begin position="370"/>
        <end position="459"/>
    </location>
</feature>
<keyword evidence="4 7" id="KW-0067">ATP-binding</keyword>
<proteinExistence type="inferred from homology"/>
<evidence type="ECO:0000256" key="8">
    <source>
        <dbReference type="SAM" id="MobiDB-lite"/>
    </source>
</evidence>
<gene>
    <name evidence="12" type="ORF">GQE98_14155</name>
</gene>
<dbReference type="InterPro" id="IPR027417">
    <property type="entry name" value="P-loop_NTPase"/>
</dbReference>
<evidence type="ECO:0000256" key="1">
    <source>
        <dbReference type="ARBA" id="ARBA00022741"/>
    </source>
</evidence>
<dbReference type="SUPFAM" id="SSF52540">
    <property type="entry name" value="P-loop containing nucleoside triphosphate hydrolases"/>
    <property type="match status" value="1"/>
</dbReference>
<evidence type="ECO:0000256" key="4">
    <source>
        <dbReference type="ARBA" id="ARBA00022840"/>
    </source>
</evidence>
<dbReference type="Gene3D" id="3.40.50.300">
    <property type="entry name" value="P-loop containing nucleotide triphosphate hydrolases"/>
    <property type="match status" value="2"/>
</dbReference>
<evidence type="ECO:0000259" key="9">
    <source>
        <dbReference type="PROSITE" id="PS51192"/>
    </source>
</evidence>
<keyword evidence="13" id="KW-1185">Reference proteome</keyword>
<keyword evidence="2 7" id="KW-0378">Hydrolase</keyword>
<comment type="caution">
    <text evidence="12">The sequence shown here is derived from an EMBL/GenBank/DDBJ whole genome shotgun (WGS) entry which is preliminary data.</text>
</comment>
<dbReference type="SMART" id="SM00487">
    <property type="entry name" value="DEXDc"/>
    <property type="match status" value="1"/>
</dbReference>
<evidence type="ECO:0000256" key="7">
    <source>
        <dbReference type="RuleBase" id="RU000492"/>
    </source>
</evidence>
<feature type="compositionally biased region" description="Polar residues" evidence="8">
    <location>
        <begin position="441"/>
        <end position="452"/>
    </location>
</feature>
<dbReference type="PROSITE" id="PS51194">
    <property type="entry name" value="HELICASE_CTER"/>
    <property type="match status" value="1"/>
</dbReference>
<dbReference type="Pfam" id="PF00270">
    <property type="entry name" value="DEAD"/>
    <property type="match status" value="1"/>
</dbReference>
<name>A0A6L8W9R3_9PROT</name>
<feature type="domain" description="DEAD-box RNA helicase Q" evidence="11">
    <location>
        <begin position="2"/>
        <end position="30"/>
    </location>
</feature>
<evidence type="ECO:0000259" key="11">
    <source>
        <dbReference type="PROSITE" id="PS51195"/>
    </source>
</evidence>
<dbReference type="Proteomes" id="UP000476030">
    <property type="component" value="Unassembled WGS sequence"/>
</dbReference>
<feature type="compositionally biased region" description="Low complexity" evidence="8">
    <location>
        <begin position="430"/>
        <end position="440"/>
    </location>
</feature>
<dbReference type="AlphaFoldDB" id="A0A6L8W9R3"/>
<keyword evidence="1 7" id="KW-0547">Nucleotide-binding</keyword>
<dbReference type="EMBL" id="WTUW01000009">
    <property type="protein sequence ID" value="MZR31775.1"/>
    <property type="molecule type" value="Genomic_DNA"/>
</dbReference>
<dbReference type="GO" id="GO:0003724">
    <property type="term" value="F:RNA helicase activity"/>
    <property type="evidence" value="ECO:0007669"/>
    <property type="project" value="InterPro"/>
</dbReference>
<feature type="short sequence motif" description="Q motif" evidence="6">
    <location>
        <begin position="2"/>
        <end position="30"/>
    </location>
</feature>
<evidence type="ECO:0000313" key="12">
    <source>
        <dbReference type="EMBL" id="MZR31775.1"/>
    </source>
</evidence>
<organism evidence="12 13">
    <name type="scientific">Sneathiella litorea</name>
    <dbReference type="NCBI Taxonomy" id="2606216"/>
    <lineage>
        <taxon>Bacteria</taxon>
        <taxon>Pseudomonadati</taxon>
        <taxon>Pseudomonadota</taxon>
        <taxon>Alphaproteobacteria</taxon>
        <taxon>Sneathiellales</taxon>
        <taxon>Sneathiellaceae</taxon>
        <taxon>Sneathiella</taxon>
    </lineage>
</organism>
<evidence type="ECO:0000256" key="2">
    <source>
        <dbReference type="ARBA" id="ARBA00022801"/>
    </source>
</evidence>
<keyword evidence="3 7" id="KW-0347">Helicase</keyword>
<dbReference type="PROSITE" id="PS51195">
    <property type="entry name" value="Q_MOTIF"/>
    <property type="match status" value="1"/>
</dbReference>
<feature type="compositionally biased region" description="Basic residues" evidence="8">
    <location>
        <begin position="414"/>
        <end position="429"/>
    </location>
</feature>
<dbReference type="PANTHER" id="PTHR47959">
    <property type="entry name" value="ATP-DEPENDENT RNA HELICASE RHLE-RELATED"/>
    <property type="match status" value="1"/>
</dbReference>
<evidence type="ECO:0000313" key="13">
    <source>
        <dbReference type="Proteomes" id="UP000476030"/>
    </source>
</evidence>
<evidence type="ECO:0000256" key="3">
    <source>
        <dbReference type="ARBA" id="ARBA00022806"/>
    </source>
</evidence>
<dbReference type="PROSITE" id="PS51192">
    <property type="entry name" value="HELICASE_ATP_BIND_1"/>
    <property type="match status" value="1"/>
</dbReference>
<sequence>MTEFTELNLVGPLLRAIDKQGFTTPTQIQMQSIPALMEGRDLMGIAETGGGKTAAFVLPLLQRLQHERRKPKPNRPTAVILAPTRELAHQIGLCIRVFTRGMKLFHTVVYGGAPYGPQLQQLSRGVDILIATPGRMMDHMKRGTVQLDNVETLILDEADRMMDMGFIDDVNFIAEKLPEEHQTVMFSATMSAGIKRLSEKLLTDPEFVEVQRKTAVAETIDHSVLMVRGHDKKDLLMHLLGLGDKERAIVFVRTKATADKLAEEIEAEVEGIKTAAIHGDLHQRARERTLRSFKNGRFSILVATDVAARGIDINGITHVINYDLPMEAENYIHRVGRTGRAGATGIAISICEPRERNLLRNIEQTIKQKVRIDEDHPFPAPTAKPEQKKHRSRRNGPPAGARRDKLPTGDVKPFRKRPKNTVSKNKGKPGFKSGKPGNSSANAANKRTNARQQKFKRAG</sequence>
<feature type="domain" description="Helicase ATP-binding" evidence="9">
    <location>
        <begin position="33"/>
        <end position="208"/>
    </location>
</feature>
<dbReference type="CDD" id="cd18787">
    <property type="entry name" value="SF2_C_DEAD"/>
    <property type="match status" value="1"/>
</dbReference>
<protein>
    <submittedName>
        <fullName evidence="12">DEAD/DEAH box helicase</fullName>
    </submittedName>
</protein>
<evidence type="ECO:0000259" key="10">
    <source>
        <dbReference type="PROSITE" id="PS51194"/>
    </source>
</evidence>
<dbReference type="GO" id="GO:0003676">
    <property type="term" value="F:nucleic acid binding"/>
    <property type="evidence" value="ECO:0007669"/>
    <property type="project" value="InterPro"/>
</dbReference>
<feature type="domain" description="Helicase C-terminal" evidence="10">
    <location>
        <begin position="234"/>
        <end position="386"/>
    </location>
</feature>
<reference evidence="12 13" key="1">
    <citation type="submission" date="2019-12" db="EMBL/GenBank/DDBJ databases">
        <title>Snethiella sp. nov. sp. isolated from sea sand.</title>
        <authorList>
            <person name="Kim J."/>
            <person name="Jeong S.E."/>
            <person name="Jung H.S."/>
            <person name="Jeon C.O."/>
        </authorList>
    </citation>
    <scope>NUCLEOTIDE SEQUENCE [LARGE SCALE GENOMIC DNA]</scope>
    <source>
        <strain evidence="12 13">DP05</strain>
    </source>
</reference>
<dbReference type="InterPro" id="IPR001650">
    <property type="entry name" value="Helicase_C-like"/>
</dbReference>
<dbReference type="InterPro" id="IPR014001">
    <property type="entry name" value="Helicase_ATP-bd"/>
</dbReference>
<dbReference type="Pfam" id="PF00271">
    <property type="entry name" value="Helicase_C"/>
    <property type="match status" value="1"/>
</dbReference>
<dbReference type="InterPro" id="IPR011545">
    <property type="entry name" value="DEAD/DEAH_box_helicase_dom"/>
</dbReference>
<evidence type="ECO:0000256" key="6">
    <source>
        <dbReference type="PROSITE-ProRule" id="PRU00552"/>
    </source>
</evidence>
<comment type="similarity">
    <text evidence="5 7">Belongs to the DEAD box helicase family.</text>
</comment>
<dbReference type="GO" id="GO:0005524">
    <property type="term" value="F:ATP binding"/>
    <property type="evidence" value="ECO:0007669"/>
    <property type="project" value="UniProtKB-KW"/>
</dbReference>
<dbReference type="SMART" id="SM00490">
    <property type="entry name" value="HELICc"/>
    <property type="match status" value="1"/>
</dbReference>
<dbReference type="InterPro" id="IPR050079">
    <property type="entry name" value="DEAD_box_RNA_helicase"/>
</dbReference>
<accession>A0A6L8W9R3</accession>
<dbReference type="PANTHER" id="PTHR47959:SF13">
    <property type="entry name" value="ATP-DEPENDENT RNA HELICASE RHLE"/>
    <property type="match status" value="1"/>
</dbReference>
<evidence type="ECO:0000256" key="5">
    <source>
        <dbReference type="ARBA" id="ARBA00038437"/>
    </source>
</evidence>
<dbReference type="InterPro" id="IPR000629">
    <property type="entry name" value="RNA-helicase_DEAD-box_CS"/>
</dbReference>
<dbReference type="PROSITE" id="PS00039">
    <property type="entry name" value="DEAD_ATP_HELICASE"/>
    <property type="match status" value="1"/>
</dbReference>